<organism evidence="3 4">
    <name type="scientific">Brassica cretica</name>
    <name type="common">Mustard</name>
    <dbReference type="NCBI Taxonomy" id="69181"/>
    <lineage>
        <taxon>Eukaryota</taxon>
        <taxon>Viridiplantae</taxon>
        <taxon>Streptophyta</taxon>
        <taxon>Embryophyta</taxon>
        <taxon>Tracheophyta</taxon>
        <taxon>Spermatophyta</taxon>
        <taxon>Magnoliopsida</taxon>
        <taxon>eudicotyledons</taxon>
        <taxon>Gunneridae</taxon>
        <taxon>Pentapetalae</taxon>
        <taxon>rosids</taxon>
        <taxon>malvids</taxon>
        <taxon>Brassicales</taxon>
        <taxon>Brassicaceae</taxon>
        <taxon>Brassiceae</taxon>
        <taxon>Brassica</taxon>
    </lineage>
</organism>
<name>A0A8S9NW21_BRACR</name>
<gene>
    <name evidence="3" type="ORF">F2Q69_00001150</name>
</gene>
<dbReference type="Pfam" id="PF08387">
    <property type="entry name" value="FBD"/>
    <property type="match status" value="1"/>
</dbReference>
<feature type="domain" description="FBD" evidence="2">
    <location>
        <begin position="344"/>
        <end position="416"/>
    </location>
</feature>
<evidence type="ECO:0000313" key="4">
    <source>
        <dbReference type="Proteomes" id="UP000712600"/>
    </source>
</evidence>
<dbReference type="CDD" id="cd22160">
    <property type="entry name" value="F-box_AtFBL13-like"/>
    <property type="match status" value="1"/>
</dbReference>
<dbReference type="SUPFAM" id="SSF81383">
    <property type="entry name" value="F-box domain"/>
    <property type="match status" value="1"/>
</dbReference>
<keyword evidence="1" id="KW-0812">Transmembrane</keyword>
<dbReference type="EMBL" id="QGKX02001521">
    <property type="protein sequence ID" value="KAF3507916.1"/>
    <property type="molecule type" value="Genomic_DNA"/>
</dbReference>
<evidence type="ECO:0000259" key="2">
    <source>
        <dbReference type="SMART" id="SM00579"/>
    </source>
</evidence>
<dbReference type="Gene3D" id="3.80.10.10">
    <property type="entry name" value="Ribonuclease Inhibitor"/>
    <property type="match status" value="1"/>
</dbReference>
<feature type="transmembrane region" description="Helical" evidence="1">
    <location>
        <begin position="290"/>
        <end position="311"/>
    </location>
</feature>
<dbReference type="InterPro" id="IPR036047">
    <property type="entry name" value="F-box-like_dom_sf"/>
</dbReference>
<dbReference type="InterPro" id="IPR050232">
    <property type="entry name" value="FBL13/AtMIF1-like"/>
</dbReference>
<dbReference type="Pfam" id="PF00646">
    <property type="entry name" value="F-box"/>
    <property type="match status" value="1"/>
</dbReference>
<dbReference type="InterPro" id="IPR055411">
    <property type="entry name" value="LRR_FXL15/At3g58940/PEG3-like"/>
</dbReference>
<comment type="caution">
    <text evidence="3">The sequence shown here is derived from an EMBL/GenBank/DDBJ whole genome shotgun (WGS) entry which is preliminary data.</text>
</comment>
<sequence>MLWVSYTIMDRISPLPDDLILKILSFPRTEVAITTSLLSKRWRDVWKHVPKLEYYAPRASPFVHNFLLLHKAPVLQTMHVRLSQNHRPTDIEIWFRVAVERGVRKLRFHNYLFGPEEAIRLPGSLYTCQTLVSLTLFSAVIVDVPLTICFPSLKALRLRHVEFSNDEIVPRILSGCPVLEDLAITRVNNGNMKTFTIMIPSLLRLAVWDLKSGSQVPGDDIGLVITAPSLTSLTVVSQVSCSLVNMPSLVKANIKLSSPGDSKKLLQFLTSAKHLSLCAIPSTFSYPIGVFYHLVSLVLCTCCSVWFCLILRQTPKLRVLRFQPIQKCCHHIQIQWEQTSSVPQCLISSLKTVEWIDYQGRESEKKTVMYFLKNSTQLKKVSIRSLASINLNEKHKMLLELASAQRISSECRLLFT</sequence>
<proteinExistence type="predicted"/>
<dbReference type="Proteomes" id="UP000712600">
    <property type="component" value="Unassembled WGS sequence"/>
</dbReference>
<evidence type="ECO:0000256" key="1">
    <source>
        <dbReference type="SAM" id="Phobius"/>
    </source>
</evidence>
<dbReference type="InterPro" id="IPR001810">
    <property type="entry name" value="F-box_dom"/>
</dbReference>
<evidence type="ECO:0000313" key="3">
    <source>
        <dbReference type="EMBL" id="KAF3507916.1"/>
    </source>
</evidence>
<keyword evidence="1" id="KW-0472">Membrane</keyword>
<dbReference type="Pfam" id="PF24758">
    <property type="entry name" value="LRR_At5g56370"/>
    <property type="match status" value="1"/>
</dbReference>
<protein>
    <recommendedName>
        <fullName evidence="2">FBD domain-containing protein</fullName>
    </recommendedName>
</protein>
<dbReference type="InterPro" id="IPR032675">
    <property type="entry name" value="LRR_dom_sf"/>
</dbReference>
<reference evidence="3" key="1">
    <citation type="submission" date="2019-12" db="EMBL/GenBank/DDBJ databases">
        <title>Genome sequencing and annotation of Brassica cretica.</title>
        <authorList>
            <person name="Studholme D.J."/>
            <person name="Sarris P."/>
        </authorList>
    </citation>
    <scope>NUCLEOTIDE SEQUENCE</scope>
    <source>
        <strain evidence="3">PFS-109/04</strain>
        <tissue evidence="3">Leaf</tissue>
    </source>
</reference>
<dbReference type="InterPro" id="IPR053781">
    <property type="entry name" value="F-box_AtFBL13-like"/>
</dbReference>
<dbReference type="SMART" id="SM00579">
    <property type="entry name" value="FBD"/>
    <property type="match status" value="1"/>
</dbReference>
<accession>A0A8S9NW21</accession>
<keyword evidence="1" id="KW-1133">Transmembrane helix</keyword>
<dbReference type="InterPro" id="IPR006566">
    <property type="entry name" value="FBD"/>
</dbReference>
<dbReference type="PANTHER" id="PTHR31900:SF34">
    <property type="entry name" value="EMB|CAB62440.1-RELATED"/>
    <property type="match status" value="1"/>
</dbReference>
<dbReference type="SUPFAM" id="SSF52047">
    <property type="entry name" value="RNI-like"/>
    <property type="match status" value="1"/>
</dbReference>
<dbReference type="AlphaFoldDB" id="A0A8S9NW21"/>
<dbReference type="PANTHER" id="PTHR31900">
    <property type="entry name" value="F-BOX/RNI SUPERFAMILY PROTEIN-RELATED"/>
    <property type="match status" value="1"/>
</dbReference>